<dbReference type="InterPro" id="IPR001870">
    <property type="entry name" value="B30.2/SPRY"/>
</dbReference>
<dbReference type="InterPro" id="IPR024964">
    <property type="entry name" value="CTLH/CRA"/>
</dbReference>
<dbReference type="PANTHER" id="PTHR12864">
    <property type="entry name" value="RAN BINDING PROTEIN 9-RELATED"/>
    <property type="match status" value="1"/>
</dbReference>
<dbReference type="OrthoDB" id="3979646at2759"/>
<feature type="compositionally biased region" description="Acidic residues" evidence="1">
    <location>
        <begin position="125"/>
        <end position="134"/>
    </location>
</feature>
<dbReference type="SMART" id="SM00449">
    <property type="entry name" value="SPRY"/>
    <property type="match status" value="1"/>
</dbReference>
<evidence type="ECO:0000313" key="4">
    <source>
        <dbReference type="EMBL" id="ODV73585.1"/>
    </source>
</evidence>
<keyword evidence="5" id="KW-1185">Reference proteome</keyword>
<dbReference type="EMBL" id="KV453930">
    <property type="protein sequence ID" value="ODV73585.1"/>
    <property type="molecule type" value="Genomic_DNA"/>
</dbReference>
<proteinExistence type="predicted"/>
<dbReference type="Pfam" id="PF10607">
    <property type="entry name" value="CTLH"/>
    <property type="match status" value="1"/>
</dbReference>
<dbReference type="InterPro" id="IPR050618">
    <property type="entry name" value="Ubq-SigPath_Reg"/>
</dbReference>
<dbReference type="STRING" id="983966.A0A1E4S249"/>
<gene>
    <name evidence="4" type="ORF">CYBJADRAFT_190035</name>
</gene>
<accession>A0A1E4S249</accession>
<dbReference type="PROSITE" id="PS50188">
    <property type="entry name" value="B302_SPRY"/>
    <property type="match status" value="1"/>
</dbReference>
<dbReference type="Proteomes" id="UP000094389">
    <property type="component" value="Unassembled WGS sequence"/>
</dbReference>
<feature type="region of interest" description="Disordered" evidence="1">
    <location>
        <begin position="112"/>
        <end position="148"/>
    </location>
</feature>
<dbReference type="Pfam" id="PF00622">
    <property type="entry name" value="SPRY"/>
    <property type="match status" value="1"/>
</dbReference>
<dbReference type="InterPro" id="IPR006595">
    <property type="entry name" value="CTLH_C"/>
</dbReference>
<dbReference type="InterPro" id="IPR003877">
    <property type="entry name" value="SPRY_dom"/>
</dbReference>
<organism evidence="4 5">
    <name type="scientific">Cyberlindnera jadinii (strain ATCC 18201 / CBS 1600 / BCRC 20928 / JCM 3617 / NBRC 0987 / NRRL Y-1542)</name>
    <name type="common">Torula yeast</name>
    <name type="synonym">Candida utilis</name>
    <dbReference type="NCBI Taxonomy" id="983966"/>
    <lineage>
        <taxon>Eukaryota</taxon>
        <taxon>Fungi</taxon>
        <taxon>Dikarya</taxon>
        <taxon>Ascomycota</taxon>
        <taxon>Saccharomycotina</taxon>
        <taxon>Saccharomycetes</taxon>
        <taxon>Phaffomycetales</taxon>
        <taxon>Phaffomycetaceae</taxon>
        <taxon>Cyberlindnera</taxon>
    </lineage>
</organism>
<feature type="domain" description="CTLH" evidence="3">
    <location>
        <begin position="441"/>
        <end position="498"/>
    </location>
</feature>
<evidence type="ECO:0000259" key="3">
    <source>
        <dbReference type="PROSITE" id="PS50897"/>
    </source>
</evidence>
<dbReference type="SUPFAM" id="SSF49899">
    <property type="entry name" value="Concanavalin A-like lectins/glucanases"/>
    <property type="match status" value="1"/>
</dbReference>
<dbReference type="InterPro" id="IPR044736">
    <property type="entry name" value="Gid1/RanBPM/SPLA_SPRY"/>
</dbReference>
<evidence type="ECO:0000259" key="2">
    <source>
        <dbReference type="PROSITE" id="PS50188"/>
    </source>
</evidence>
<dbReference type="SMART" id="SM00757">
    <property type="entry name" value="CRA"/>
    <property type="match status" value="1"/>
</dbReference>
<dbReference type="InterPro" id="IPR013320">
    <property type="entry name" value="ConA-like_dom_sf"/>
</dbReference>
<dbReference type="CDD" id="cd12885">
    <property type="entry name" value="SPRY_RanBP_like"/>
    <property type="match status" value="1"/>
</dbReference>
<dbReference type="SMART" id="SM00668">
    <property type="entry name" value="CTLH"/>
    <property type="match status" value="1"/>
</dbReference>
<dbReference type="InterPro" id="IPR043136">
    <property type="entry name" value="B30.2/SPRY_sf"/>
</dbReference>
<evidence type="ECO:0000256" key="1">
    <source>
        <dbReference type="SAM" id="MobiDB-lite"/>
    </source>
</evidence>
<feature type="domain" description="B30.2/SPRY" evidence="2">
    <location>
        <begin position="135"/>
        <end position="333"/>
    </location>
</feature>
<dbReference type="RefSeq" id="XP_020070624.1">
    <property type="nucleotide sequence ID" value="XM_020217363.1"/>
</dbReference>
<name>A0A1E4S249_CYBJN</name>
<dbReference type="OMA" id="GQGETFH"/>
<reference evidence="4 5" key="1">
    <citation type="journal article" date="2016" name="Proc. Natl. Acad. Sci. U.S.A.">
        <title>Comparative genomics of biotechnologically important yeasts.</title>
        <authorList>
            <person name="Riley R."/>
            <person name="Haridas S."/>
            <person name="Wolfe K.H."/>
            <person name="Lopes M.R."/>
            <person name="Hittinger C.T."/>
            <person name="Goeker M."/>
            <person name="Salamov A.A."/>
            <person name="Wisecaver J.H."/>
            <person name="Long T.M."/>
            <person name="Calvey C.H."/>
            <person name="Aerts A.L."/>
            <person name="Barry K.W."/>
            <person name="Choi C."/>
            <person name="Clum A."/>
            <person name="Coughlan A.Y."/>
            <person name="Deshpande S."/>
            <person name="Douglass A.P."/>
            <person name="Hanson S.J."/>
            <person name="Klenk H.-P."/>
            <person name="LaButti K.M."/>
            <person name="Lapidus A."/>
            <person name="Lindquist E.A."/>
            <person name="Lipzen A.M."/>
            <person name="Meier-Kolthoff J.P."/>
            <person name="Ohm R.A."/>
            <person name="Otillar R.P."/>
            <person name="Pangilinan J.L."/>
            <person name="Peng Y."/>
            <person name="Rokas A."/>
            <person name="Rosa C.A."/>
            <person name="Scheuner C."/>
            <person name="Sibirny A.A."/>
            <person name="Slot J.C."/>
            <person name="Stielow J.B."/>
            <person name="Sun H."/>
            <person name="Kurtzman C.P."/>
            <person name="Blackwell M."/>
            <person name="Grigoriev I.V."/>
            <person name="Jeffries T.W."/>
        </authorList>
    </citation>
    <scope>NUCLEOTIDE SEQUENCE [LARGE SCALE GENOMIC DNA]</scope>
    <source>
        <strain evidence="5">ATCC 18201 / CBS 1600 / BCRC 20928 / JCM 3617 / NBRC 0987 / NRRL Y-1542</strain>
    </source>
</reference>
<dbReference type="AlphaFoldDB" id="A0A1E4S249"/>
<sequence>MSCDEMSVPPYLLLTTFGERLQESMSNESKETEKVVRLTELSTSGVMGSLPGRFTDYNDQFVQTISDSGDILEHAMNRGGQNQEETSANSSRNIIQSVHYDEEMADLGDFAEEDSVSVSRNPNDFDGEEHEDGSDNVNGDAKKRSKGSIGKNYPLPTKWVTSPNSPLALSQNGLNVKFAFRQSQPAQRHYDVKCAKGNAVIPINCGVFYYEIRVLNASSKNYEKACDISLGFMNAGELSNISKAPGLENGTYGFHGADGNVYANHTLSEKYNKPFGINDVIGCGVNFTNKTIFYTKNGVHLGTAFKDVYSPLVAVIGMKDDNAIMTNFGQSDFAYNIEGYVSQVGRKLKAKIMNLATKTDEDEDVNMNASTGTLSNNPSSLDLYTADTEDAIFYDARALVASYFDYLGYVDVCKAFAEEISDDDKEIGITNVAGDPIDTEVLQIRQQIRNYLIKGQLDEAISLTRMKFPSVFEEDGSILFELQCQKLIQLIKESKIDEAIKFGHSLSANLSSESSKQLDHLNDIFSLLAYQDPSESEFGYLLSNEEVLKLCNRLNGEILKSLGKTRESLLSSRIEEVKALISSLNESEELDSLILTKKDLGID</sequence>
<dbReference type="InterPro" id="IPR013144">
    <property type="entry name" value="CRA_dom"/>
</dbReference>
<evidence type="ECO:0000313" key="5">
    <source>
        <dbReference type="Proteomes" id="UP000094389"/>
    </source>
</evidence>
<dbReference type="Gene3D" id="2.60.120.920">
    <property type="match status" value="1"/>
</dbReference>
<protein>
    <submittedName>
        <fullName evidence="4">SPRY-domain-containing protein</fullName>
    </submittedName>
</protein>
<dbReference type="GeneID" id="30991759"/>
<dbReference type="PROSITE" id="PS50897">
    <property type="entry name" value="CTLH"/>
    <property type="match status" value="1"/>
</dbReference>